<reference evidence="1" key="1">
    <citation type="submission" date="2021-01" db="EMBL/GenBank/DDBJ databases">
        <authorList>
            <consortium name="Genoscope - CEA"/>
            <person name="William W."/>
        </authorList>
    </citation>
    <scope>NUCLEOTIDE SEQUENCE</scope>
</reference>
<dbReference type="EMBL" id="HG994357">
    <property type="protein sequence ID" value="CAF2118569.1"/>
    <property type="molecule type" value="Genomic_DNA"/>
</dbReference>
<dbReference type="Proteomes" id="UP001295469">
    <property type="component" value="Chromosome A03"/>
</dbReference>
<dbReference type="AlphaFoldDB" id="A0A816UTU2"/>
<name>A0A816UTU2_BRANA</name>
<protein>
    <submittedName>
        <fullName evidence="1">(rape) hypothetical protein</fullName>
    </submittedName>
</protein>
<organism evidence="1">
    <name type="scientific">Brassica napus</name>
    <name type="common">Rape</name>
    <dbReference type="NCBI Taxonomy" id="3708"/>
    <lineage>
        <taxon>Eukaryota</taxon>
        <taxon>Viridiplantae</taxon>
        <taxon>Streptophyta</taxon>
        <taxon>Embryophyta</taxon>
        <taxon>Tracheophyta</taxon>
        <taxon>Spermatophyta</taxon>
        <taxon>Magnoliopsida</taxon>
        <taxon>eudicotyledons</taxon>
        <taxon>Gunneridae</taxon>
        <taxon>Pentapetalae</taxon>
        <taxon>rosids</taxon>
        <taxon>malvids</taxon>
        <taxon>Brassicales</taxon>
        <taxon>Brassicaceae</taxon>
        <taxon>Brassiceae</taxon>
        <taxon>Brassica</taxon>
    </lineage>
</organism>
<proteinExistence type="predicted"/>
<sequence>MKLDSKVFIFLKRNKRSDRRGEERGRNRGWFLYGEDCRVLRVTMRRKKSVSLCPLPTCRRPTVLPIIGLGSIRFSPY</sequence>
<accession>A0A816UTU2</accession>
<evidence type="ECO:0000313" key="1">
    <source>
        <dbReference type="EMBL" id="CAF2118569.1"/>
    </source>
</evidence>
<gene>
    <name evidence="1" type="ORF">DARMORV10_A03P02210.1</name>
</gene>